<dbReference type="EMBL" id="JAOYFB010000003">
    <property type="protein sequence ID" value="KAK4010922.1"/>
    <property type="molecule type" value="Genomic_DNA"/>
</dbReference>
<dbReference type="Proteomes" id="UP001234178">
    <property type="component" value="Unassembled WGS sequence"/>
</dbReference>
<protein>
    <submittedName>
        <fullName evidence="1">Uncharacterized protein</fullName>
    </submittedName>
</protein>
<organism evidence="1 2">
    <name type="scientific">Daphnia magna</name>
    <dbReference type="NCBI Taxonomy" id="35525"/>
    <lineage>
        <taxon>Eukaryota</taxon>
        <taxon>Metazoa</taxon>
        <taxon>Ecdysozoa</taxon>
        <taxon>Arthropoda</taxon>
        <taxon>Crustacea</taxon>
        <taxon>Branchiopoda</taxon>
        <taxon>Diplostraca</taxon>
        <taxon>Cladocera</taxon>
        <taxon>Anomopoda</taxon>
        <taxon>Daphniidae</taxon>
        <taxon>Daphnia</taxon>
    </lineage>
</organism>
<keyword evidence="2" id="KW-1185">Reference proteome</keyword>
<proteinExistence type="predicted"/>
<gene>
    <name evidence="1" type="ORF">OUZ56_020044</name>
</gene>
<accession>A0ABQ9ZDD0</accession>
<sequence>MQLVPSNANSKTPNSVEYRSSDVFHLLQVIAVVVPWLVCRMSSKVKWFSICGELVKALAVLNMGHYLDD</sequence>
<evidence type="ECO:0000313" key="2">
    <source>
        <dbReference type="Proteomes" id="UP001234178"/>
    </source>
</evidence>
<reference evidence="1 2" key="1">
    <citation type="journal article" date="2023" name="Nucleic Acids Res.">
        <title>The hologenome of Daphnia magna reveals possible DNA methylation and microbiome-mediated evolution of the host genome.</title>
        <authorList>
            <person name="Chaturvedi A."/>
            <person name="Li X."/>
            <person name="Dhandapani V."/>
            <person name="Marshall H."/>
            <person name="Kissane S."/>
            <person name="Cuenca-Cambronero M."/>
            <person name="Asole G."/>
            <person name="Calvet F."/>
            <person name="Ruiz-Romero M."/>
            <person name="Marangio P."/>
            <person name="Guigo R."/>
            <person name="Rago D."/>
            <person name="Mirbahai L."/>
            <person name="Eastwood N."/>
            <person name="Colbourne J.K."/>
            <person name="Zhou J."/>
            <person name="Mallon E."/>
            <person name="Orsini L."/>
        </authorList>
    </citation>
    <scope>NUCLEOTIDE SEQUENCE [LARGE SCALE GENOMIC DNA]</scope>
    <source>
        <strain evidence="1">LRV0_1</strain>
    </source>
</reference>
<evidence type="ECO:0000313" key="1">
    <source>
        <dbReference type="EMBL" id="KAK4010922.1"/>
    </source>
</evidence>
<name>A0ABQ9ZDD0_9CRUS</name>
<comment type="caution">
    <text evidence="1">The sequence shown here is derived from an EMBL/GenBank/DDBJ whole genome shotgun (WGS) entry which is preliminary data.</text>
</comment>